<organism evidence="5 6">
    <name type="scientific">Lautropia dentalis</name>
    <dbReference type="NCBI Taxonomy" id="2490857"/>
    <lineage>
        <taxon>Bacteria</taxon>
        <taxon>Pseudomonadati</taxon>
        <taxon>Pseudomonadota</taxon>
        <taxon>Betaproteobacteria</taxon>
        <taxon>Burkholderiales</taxon>
        <taxon>Burkholderiaceae</taxon>
        <taxon>Lautropia</taxon>
    </lineage>
</organism>
<dbReference type="InterPro" id="IPR029039">
    <property type="entry name" value="Flavoprotein-like_sf"/>
</dbReference>
<dbReference type="PANTHER" id="PTHR10204:SF34">
    <property type="entry name" value="NAD(P)H DEHYDROGENASE [QUINONE] 1 ISOFORM 1"/>
    <property type="match status" value="1"/>
</dbReference>
<evidence type="ECO:0000256" key="3">
    <source>
        <dbReference type="SAM" id="MobiDB-lite"/>
    </source>
</evidence>
<accession>A0A3R8LT35</accession>
<dbReference type="AlphaFoldDB" id="A0A3R8LT35"/>
<evidence type="ECO:0000313" key="5">
    <source>
        <dbReference type="EMBL" id="RRN46075.1"/>
    </source>
</evidence>
<dbReference type="OrthoDB" id="9798454at2"/>
<evidence type="ECO:0000256" key="2">
    <source>
        <dbReference type="ARBA" id="ARBA00023002"/>
    </source>
</evidence>
<reference evidence="5 6" key="1">
    <citation type="submission" date="2018-11" db="EMBL/GenBank/DDBJ databases">
        <title>Genome sequencing of Lautropia sp. KCOM 2505 (= ChDC F240).</title>
        <authorList>
            <person name="Kook J.-K."/>
            <person name="Park S.-N."/>
            <person name="Lim Y.K."/>
        </authorList>
    </citation>
    <scope>NUCLEOTIDE SEQUENCE [LARGE SCALE GENOMIC DNA]</scope>
    <source>
        <strain evidence="5 6">KCOM 2505</strain>
    </source>
</reference>
<keyword evidence="6" id="KW-1185">Reference proteome</keyword>
<comment type="similarity">
    <text evidence="1">Belongs to the NAD(P)H dehydrogenase (quinone) family.</text>
</comment>
<sequence>MGKATLAARPRTILLVHAHPEPTSFTRHLVTVAERTLAGQGHTVLQSDLYAMQWKAVFDADDFPQRLDTQRLSFIDESRHAFAQGCQTADVEAEQAKLQAADAVILVFPLWWFGMPAIMKGWIERVWAYGLAYGYGDAGNAHRYGEGGFAGKRALLAVSVGGPEKDYSPRGINGPLEQLLFPVTHGALFYPGMAVLPTFAVYDTGRMDASVADRATMAWRQRLENLFTDAPIPYRRQNGGDYPDRHVLADDVAPGQTGIMAHVAGVMDSSIPARSPLGVQDGPAGPQKHASATRPISPQP</sequence>
<protein>
    <submittedName>
        <fullName evidence="5">Flavodoxin family protein</fullName>
    </submittedName>
</protein>
<dbReference type="InterPro" id="IPR003680">
    <property type="entry name" value="Flavodoxin_fold"/>
</dbReference>
<comment type="caution">
    <text evidence="5">The sequence shown here is derived from an EMBL/GenBank/DDBJ whole genome shotgun (WGS) entry which is preliminary data.</text>
</comment>
<dbReference type="GO" id="GO:0005829">
    <property type="term" value="C:cytosol"/>
    <property type="evidence" value="ECO:0007669"/>
    <property type="project" value="TreeGrafter"/>
</dbReference>
<dbReference type="SUPFAM" id="SSF52218">
    <property type="entry name" value="Flavoproteins"/>
    <property type="match status" value="1"/>
</dbReference>
<keyword evidence="2" id="KW-0560">Oxidoreductase</keyword>
<dbReference type="GO" id="GO:0003955">
    <property type="term" value="F:NAD(P)H dehydrogenase (quinone) activity"/>
    <property type="evidence" value="ECO:0007669"/>
    <property type="project" value="TreeGrafter"/>
</dbReference>
<feature type="domain" description="Flavodoxin-like fold" evidence="4">
    <location>
        <begin position="12"/>
        <end position="222"/>
    </location>
</feature>
<name>A0A3R8LT35_9BURK</name>
<dbReference type="InterPro" id="IPR051545">
    <property type="entry name" value="NAD(P)H_dehydrogenase_qn"/>
</dbReference>
<evidence type="ECO:0000259" key="4">
    <source>
        <dbReference type="Pfam" id="PF02525"/>
    </source>
</evidence>
<feature type="region of interest" description="Disordered" evidence="3">
    <location>
        <begin position="272"/>
        <end position="300"/>
    </location>
</feature>
<gene>
    <name evidence="5" type="ORF">EHV23_03880</name>
</gene>
<evidence type="ECO:0000256" key="1">
    <source>
        <dbReference type="ARBA" id="ARBA00006252"/>
    </source>
</evidence>
<evidence type="ECO:0000313" key="6">
    <source>
        <dbReference type="Proteomes" id="UP000270261"/>
    </source>
</evidence>
<dbReference type="Pfam" id="PF02525">
    <property type="entry name" value="Flavodoxin_2"/>
    <property type="match status" value="1"/>
</dbReference>
<dbReference type="Proteomes" id="UP000270261">
    <property type="component" value="Unassembled WGS sequence"/>
</dbReference>
<proteinExistence type="inferred from homology"/>
<dbReference type="PANTHER" id="PTHR10204">
    <property type="entry name" value="NAD P H OXIDOREDUCTASE-RELATED"/>
    <property type="match status" value="1"/>
</dbReference>
<dbReference type="Gene3D" id="3.40.50.360">
    <property type="match status" value="1"/>
</dbReference>
<dbReference type="EMBL" id="RRUE01000001">
    <property type="protein sequence ID" value="RRN46075.1"/>
    <property type="molecule type" value="Genomic_DNA"/>
</dbReference>